<dbReference type="InterPro" id="IPR009003">
    <property type="entry name" value="Peptidase_S1_PA"/>
</dbReference>
<dbReference type="RefSeq" id="WP_380059406.1">
    <property type="nucleotide sequence ID" value="NZ_JBHSWB010000004.1"/>
</dbReference>
<organism evidence="1 2">
    <name type="scientific">Deinococcus multiflagellatus</name>
    <dbReference type="NCBI Taxonomy" id="1656887"/>
    <lineage>
        <taxon>Bacteria</taxon>
        <taxon>Thermotogati</taxon>
        <taxon>Deinococcota</taxon>
        <taxon>Deinococci</taxon>
        <taxon>Deinococcales</taxon>
        <taxon>Deinococcaceae</taxon>
        <taxon>Deinococcus</taxon>
    </lineage>
</organism>
<name>A0ABW1ZT13_9DEIO</name>
<dbReference type="SUPFAM" id="SSF50494">
    <property type="entry name" value="Trypsin-like serine proteases"/>
    <property type="match status" value="1"/>
</dbReference>
<comment type="caution">
    <text evidence="1">The sequence shown here is derived from an EMBL/GenBank/DDBJ whole genome shotgun (WGS) entry which is preliminary data.</text>
</comment>
<dbReference type="Gene3D" id="2.40.10.120">
    <property type="match status" value="1"/>
</dbReference>
<keyword evidence="2" id="KW-1185">Reference proteome</keyword>
<proteinExistence type="predicted"/>
<evidence type="ECO:0000313" key="1">
    <source>
        <dbReference type="EMBL" id="MFC6663783.1"/>
    </source>
</evidence>
<reference evidence="2" key="1">
    <citation type="journal article" date="2019" name="Int. J. Syst. Evol. Microbiol.">
        <title>The Global Catalogue of Microorganisms (GCM) 10K type strain sequencing project: providing services to taxonomists for standard genome sequencing and annotation.</title>
        <authorList>
            <consortium name="The Broad Institute Genomics Platform"/>
            <consortium name="The Broad Institute Genome Sequencing Center for Infectious Disease"/>
            <person name="Wu L."/>
            <person name="Ma J."/>
        </authorList>
    </citation>
    <scope>NUCLEOTIDE SEQUENCE [LARGE SCALE GENOMIC DNA]</scope>
    <source>
        <strain evidence="2">CCUG 63830</strain>
    </source>
</reference>
<dbReference type="EMBL" id="JBHSWB010000004">
    <property type="protein sequence ID" value="MFC6663783.1"/>
    <property type="molecule type" value="Genomic_DNA"/>
</dbReference>
<accession>A0ABW1ZT13</accession>
<gene>
    <name evidence="1" type="ORF">ACFP90_27710</name>
</gene>
<dbReference type="Proteomes" id="UP001596317">
    <property type="component" value="Unassembled WGS sequence"/>
</dbReference>
<protein>
    <recommendedName>
        <fullName evidence="3">Serine protease</fullName>
    </recommendedName>
</protein>
<evidence type="ECO:0008006" key="3">
    <source>
        <dbReference type="Google" id="ProtNLM"/>
    </source>
</evidence>
<sequence length="240" mass="25907">MPLLITNKHVVHGAQRLELRFHLSEARKPIGLTHTVIAEPFSWVDHPDPNVDLCAILLWPYIQAVHAQGLTAYYVGVRRGNLPSAADIADLTAVESVTMVGYPIGLADNVNNFPIVRRGITANHPAVDFNGTPEGVVDMACFPGSSGSPIFVLNDGVYQNKNGGTVVGNRFFLLGVLYGGPVMKADGQIEVRTIPTAQVPVAVTQMMIHLGYYVKAREVLALVEHVRNSLGPPPPLPPQP</sequence>
<evidence type="ECO:0000313" key="2">
    <source>
        <dbReference type="Proteomes" id="UP001596317"/>
    </source>
</evidence>